<dbReference type="Proteomes" id="UP000253472">
    <property type="component" value="Unassembled WGS sequence"/>
</dbReference>
<dbReference type="AlphaFoldDB" id="A0A367YMD1"/>
<evidence type="ECO:0000313" key="1">
    <source>
        <dbReference type="EMBL" id="RCK66172.1"/>
    </source>
</evidence>
<dbReference type="PANTHER" id="PTHR32134">
    <property type="entry name" value="FNIP REPEAT-CONTAINING PROTEIN"/>
    <property type="match status" value="1"/>
</dbReference>
<dbReference type="SUPFAM" id="SSF52047">
    <property type="entry name" value="RNI-like"/>
    <property type="match status" value="1"/>
</dbReference>
<evidence type="ECO:0000313" key="2">
    <source>
        <dbReference type="Proteomes" id="UP000253472"/>
    </source>
</evidence>
<dbReference type="InterPro" id="IPR051251">
    <property type="entry name" value="STK_FNIP-Repeat"/>
</dbReference>
<keyword evidence="2" id="KW-1185">Reference proteome</keyword>
<dbReference type="OrthoDB" id="2187496at2759"/>
<proteinExistence type="predicted"/>
<dbReference type="PANTHER" id="PTHR32134:SF169">
    <property type="entry name" value="FNIP REPEAT-CONTAINING PROTEIN-RELATED"/>
    <property type="match status" value="1"/>
</dbReference>
<sequence>MTKLTEYLDIILKYVPFEELVKLLEIPAIHDQVLKVLYSTICIGCRFSSFILKVNYGPQLQHEGYPIIKSAWEYVRFLETYPFISPKKLIFDDPGVALQLAREYPKSLKDAEIGLEPYLDGDYERSMIAFCREFARTPFNVTSLSYNNLGAIPQDVGSRLFRDLVTVTVPQIALGPHGVNMHIAMSQLTPDIFPNLTSLSLEEYMFPQNVSTFPANLKKLKCRLALSDALHSTMNGGHKQSSRLLVLQFPAMLENLTVNTADFEVLTKTTFDISHLLHLTKFDIRSTRELHCFLKLPSSLKDLTYDSGHFITTRLDRMCPQLTRLKVRQSSIDRNDLGVLVKLLPPTLKYLRIPPAAFKNVSRRVNSEKGNKNEQGRAYLELPENKVQLPNNLTVLKIRGMTAAAAVSAPSVLVDFEANPLPHLQKLTLCDGANLTVVGEFPTNITRLSLKRVPRVDLSRLASLDKLVRLTVVGPNGDFAFDHKLPVSLRRLILKEMQLEAIYIHAPNLRELIIYRQNFTRLGDGNFMVPDSLKKLEIILCHIDEISVTWPMELEELKVRLNDEAIIIDNYPPLLKHLDLTGTCVAWSGPILTFPEGLETLSMVSGWVTEDWVRALKLSRLKNLKSLDLGTNEFTQLDAECLPTSLVVLGLSECNLQSLGTGFKSLVNLEQLDLRMNRLGPYFDISKGKTDLFGRKIKFVCVSENEISKAAATALFNELETKPDFEFLEVDDEILPHFVTPLKSKVSKMGSLD</sequence>
<comment type="caution">
    <text evidence="1">The sequence shown here is derived from an EMBL/GenBank/DDBJ whole genome shotgun (WGS) entry which is preliminary data.</text>
</comment>
<dbReference type="Gene3D" id="3.80.10.10">
    <property type="entry name" value="Ribonuclease Inhibitor"/>
    <property type="match status" value="2"/>
</dbReference>
<accession>A0A367YMD1</accession>
<gene>
    <name evidence="1" type="ORF">Cantr_01889</name>
</gene>
<dbReference type="InterPro" id="IPR032675">
    <property type="entry name" value="LRR_dom_sf"/>
</dbReference>
<organism evidence="1 2">
    <name type="scientific">Candida viswanathii</name>
    <dbReference type="NCBI Taxonomy" id="5486"/>
    <lineage>
        <taxon>Eukaryota</taxon>
        <taxon>Fungi</taxon>
        <taxon>Dikarya</taxon>
        <taxon>Ascomycota</taxon>
        <taxon>Saccharomycotina</taxon>
        <taxon>Pichiomycetes</taxon>
        <taxon>Debaryomycetaceae</taxon>
        <taxon>Candida/Lodderomyces clade</taxon>
        <taxon>Candida</taxon>
    </lineage>
</organism>
<name>A0A367YMD1_9ASCO</name>
<dbReference type="SUPFAM" id="SSF52058">
    <property type="entry name" value="L domain-like"/>
    <property type="match status" value="1"/>
</dbReference>
<protein>
    <submittedName>
        <fullName evidence="1">Uncharacterized protein</fullName>
    </submittedName>
</protein>
<dbReference type="STRING" id="5486.A0A367YMD1"/>
<dbReference type="EMBL" id="QLNQ01000017">
    <property type="protein sequence ID" value="RCK66172.1"/>
    <property type="molecule type" value="Genomic_DNA"/>
</dbReference>
<reference evidence="1 2" key="1">
    <citation type="submission" date="2018-06" db="EMBL/GenBank/DDBJ databases">
        <title>Whole genome sequencing of Candida tropicalis (genome annotated by CSBL at Korea University).</title>
        <authorList>
            <person name="Ahn J."/>
        </authorList>
    </citation>
    <scope>NUCLEOTIDE SEQUENCE [LARGE SCALE GENOMIC DNA]</scope>
    <source>
        <strain evidence="1 2">ATCC 20962</strain>
    </source>
</reference>